<protein>
    <submittedName>
        <fullName evidence="1">Uncharacterized protein</fullName>
    </submittedName>
</protein>
<dbReference type="EMBL" id="BAABME010002764">
    <property type="protein sequence ID" value="GAA0155992.1"/>
    <property type="molecule type" value="Genomic_DNA"/>
</dbReference>
<comment type="caution">
    <text evidence="1">The sequence shown here is derived from an EMBL/GenBank/DDBJ whole genome shotgun (WGS) entry which is preliminary data.</text>
</comment>
<accession>A0AAV3PVZ6</accession>
<reference evidence="1 2" key="1">
    <citation type="submission" date="2024-01" db="EMBL/GenBank/DDBJ databases">
        <title>The complete chloroplast genome sequence of Lithospermum erythrorhizon: insights into the phylogenetic relationship among Boraginaceae species and the maternal lineages of purple gromwells.</title>
        <authorList>
            <person name="Okada T."/>
            <person name="Watanabe K."/>
        </authorList>
    </citation>
    <scope>NUCLEOTIDE SEQUENCE [LARGE SCALE GENOMIC DNA]</scope>
</reference>
<gene>
    <name evidence="1" type="ORF">LIER_13593</name>
</gene>
<sequence length="121" mass="14077">MKFLVSNGEGILRSEQRIALESYLNSMKPVETKRSNLGDPTKEPLGTDYEYSIKVEKEDLSSSDDERRKIPLKNKHKKVKHVNMLEILDIEDGPNTCILPKTNGKPVERTWNTIHLRKYYF</sequence>
<dbReference type="Proteomes" id="UP001454036">
    <property type="component" value="Unassembled WGS sequence"/>
</dbReference>
<keyword evidence="2" id="KW-1185">Reference proteome</keyword>
<name>A0AAV3PVZ6_LITER</name>
<organism evidence="1 2">
    <name type="scientific">Lithospermum erythrorhizon</name>
    <name type="common">Purple gromwell</name>
    <name type="synonym">Lithospermum officinale var. erythrorhizon</name>
    <dbReference type="NCBI Taxonomy" id="34254"/>
    <lineage>
        <taxon>Eukaryota</taxon>
        <taxon>Viridiplantae</taxon>
        <taxon>Streptophyta</taxon>
        <taxon>Embryophyta</taxon>
        <taxon>Tracheophyta</taxon>
        <taxon>Spermatophyta</taxon>
        <taxon>Magnoliopsida</taxon>
        <taxon>eudicotyledons</taxon>
        <taxon>Gunneridae</taxon>
        <taxon>Pentapetalae</taxon>
        <taxon>asterids</taxon>
        <taxon>lamiids</taxon>
        <taxon>Boraginales</taxon>
        <taxon>Boraginaceae</taxon>
        <taxon>Boraginoideae</taxon>
        <taxon>Lithospermeae</taxon>
        <taxon>Lithospermum</taxon>
    </lineage>
</organism>
<proteinExistence type="predicted"/>
<evidence type="ECO:0000313" key="2">
    <source>
        <dbReference type="Proteomes" id="UP001454036"/>
    </source>
</evidence>
<dbReference type="AlphaFoldDB" id="A0AAV3PVZ6"/>
<evidence type="ECO:0000313" key="1">
    <source>
        <dbReference type="EMBL" id="GAA0155992.1"/>
    </source>
</evidence>